<accession>A0A1I1K8P8</accession>
<feature type="domain" description="Amidohydrolase-related" evidence="1">
    <location>
        <begin position="60"/>
        <end position="420"/>
    </location>
</feature>
<dbReference type="Gene3D" id="3.30.110.90">
    <property type="entry name" value="Amidohydrolase"/>
    <property type="match status" value="1"/>
</dbReference>
<dbReference type="RefSeq" id="WP_091123948.1">
    <property type="nucleotide sequence ID" value="NZ_FOLB01000008.1"/>
</dbReference>
<reference evidence="2 3" key="1">
    <citation type="submission" date="2016-10" db="EMBL/GenBank/DDBJ databases">
        <authorList>
            <person name="de Groot N.N."/>
        </authorList>
    </citation>
    <scope>NUCLEOTIDE SEQUENCE [LARGE SCALE GENOMIC DNA]</scope>
    <source>
        <strain evidence="2 3">CGMCC 1.7056</strain>
    </source>
</reference>
<dbReference type="AlphaFoldDB" id="A0A1I1K8P8"/>
<dbReference type="STRING" id="574651.SAMN04487968_10831"/>
<dbReference type="InterPro" id="IPR006680">
    <property type="entry name" value="Amidohydro-rel"/>
</dbReference>
<dbReference type="InterPro" id="IPR051781">
    <property type="entry name" value="Metallo-dep_Hydrolase"/>
</dbReference>
<dbReference type="Gene3D" id="3.40.50.10910">
    <property type="entry name" value="Amidohydrolase"/>
    <property type="match status" value="1"/>
</dbReference>
<dbReference type="InterPro" id="IPR057744">
    <property type="entry name" value="OTAase-like"/>
</dbReference>
<dbReference type="Gene3D" id="1.20.58.520">
    <property type="entry name" value="Amidohydrolase"/>
    <property type="match status" value="1"/>
</dbReference>
<dbReference type="SUPFAM" id="SSF51338">
    <property type="entry name" value="Composite domain of metallo-dependent hydrolases"/>
    <property type="match status" value="1"/>
</dbReference>
<organism evidence="2 3">
    <name type="scientific">Nocardioides terrae</name>
    <dbReference type="NCBI Taxonomy" id="574651"/>
    <lineage>
        <taxon>Bacteria</taxon>
        <taxon>Bacillati</taxon>
        <taxon>Actinomycetota</taxon>
        <taxon>Actinomycetes</taxon>
        <taxon>Propionibacteriales</taxon>
        <taxon>Nocardioidaceae</taxon>
        <taxon>Nocardioides</taxon>
    </lineage>
</organism>
<gene>
    <name evidence="2" type="ORF">SAMN04487968_10831</name>
</gene>
<dbReference type="Proteomes" id="UP000198832">
    <property type="component" value="Unassembled WGS sequence"/>
</dbReference>
<dbReference type="PANTHER" id="PTHR43135">
    <property type="entry name" value="ALPHA-D-RIBOSE 1-METHYLPHOSPHONATE 5-TRIPHOSPHATE DIPHOSPHATASE"/>
    <property type="match status" value="1"/>
</dbReference>
<dbReference type="EMBL" id="FOLB01000008">
    <property type="protein sequence ID" value="SFC56935.1"/>
    <property type="molecule type" value="Genomic_DNA"/>
</dbReference>
<dbReference type="CDD" id="cd01299">
    <property type="entry name" value="Met_dep_hydrolase_A"/>
    <property type="match status" value="1"/>
</dbReference>
<dbReference type="InterPro" id="IPR032466">
    <property type="entry name" value="Metal_Hydrolase"/>
</dbReference>
<dbReference type="SUPFAM" id="SSF51556">
    <property type="entry name" value="Metallo-dependent hydrolases"/>
    <property type="match status" value="1"/>
</dbReference>
<proteinExistence type="predicted"/>
<dbReference type="PANTHER" id="PTHR43135:SF3">
    <property type="entry name" value="ALPHA-D-RIBOSE 1-METHYLPHOSPHONATE 5-TRIPHOSPHATE DIPHOSPHATASE"/>
    <property type="match status" value="1"/>
</dbReference>
<protein>
    <submittedName>
        <fullName evidence="2">Imidazolonepropionase</fullName>
    </submittedName>
</protein>
<dbReference type="OrthoDB" id="3514520at2"/>
<evidence type="ECO:0000259" key="1">
    <source>
        <dbReference type="Pfam" id="PF01979"/>
    </source>
</evidence>
<dbReference type="InterPro" id="IPR011059">
    <property type="entry name" value="Metal-dep_hydrolase_composite"/>
</dbReference>
<name>A0A1I1K8P8_9ACTN</name>
<sequence>MSRPLAITHATVVTGDARGTLLEDRTITVDDSGLITTVAPTAQVEVPVGARVIDATGRFVQPGLINAHAHLFSDGKPLKPVLADPRVGTLVARFLRGPIGQRWLLGKTRNAVETQLNTGVTTIRSVGDPGYEVVQVDREIREGRLLGPRLIPSGPLLAIPGGHGAPQIALIGADADTVRKHVRRSLSRGVRAIKISATAGVTDAKEVGYAGRPEMTEANMRVICEEAHQAGVLVAAHAQGADGIRAALRAGVDTIEHGANLTDDIIDLFKNNPSSLRGFSALIPTLMACLPLVKLDRAITGANEVAKVNAEMIFEEMLGGIRIALECDILLGMGTDSALTFVTHYNTWRELDFLIRYAGLTPAQALHAATQANARILGVEDVTGAVEPGRAADLVVTSANPLTDIRTLDHPISVVVRGHVIDHPKVERFAELDQLIDQF</sequence>
<evidence type="ECO:0000313" key="3">
    <source>
        <dbReference type="Proteomes" id="UP000198832"/>
    </source>
</evidence>
<evidence type="ECO:0000313" key="2">
    <source>
        <dbReference type="EMBL" id="SFC56935.1"/>
    </source>
</evidence>
<dbReference type="GO" id="GO:0016810">
    <property type="term" value="F:hydrolase activity, acting on carbon-nitrogen (but not peptide) bonds"/>
    <property type="evidence" value="ECO:0007669"/>
    <property type="project" value="InterPro"/>
</dbReference>
<dbReference type="Pfam" id="PF01979">
    <property type="entry name" value="Amidohydro_1"/>
    <property type="match status" value="1"/>
</dbReference>
<dbReference type="Gene3D" id="2.30.40.10">
    <property type="entry name" value="Urease, subunit C, domain 1"/>
    <property type="match status" value="1"/>
</dbReference>
<keyword evidence="3" id="KW-1185">Reference proteome</keyword>